<dbReference type="Pfam" id="PF08666">
    <property type="entry name" value="SAF"/>
    <property type="match status" value="1"/>
</dbReference>
<dbReference type="PANTHER" id="PTHR42966">
    <property type="entry name" value="N-ACETYLNEURAMINATE SYNTHASE"/>
    <property type="match status" value="1"/>
</dbReference>
<dbReference type="EC" id="2.5.1.56" evidence="2"/>
<dbReference type="InterPro" id="IPR051690">
    <property type="entry name" value="PseI-like"/>
</dbReference>
<protein>
    <submittedName>
        <fullName evidence="2">N-acetylneuraminate synthase</fullName>
        <ecNumber evidence="2">2.5.1.56</ecNumber>
    </submittedName>
</protein>
<accession>A0ABT1C7H6</accession>
<dbReference type="CDD" id="cd11615">
    <property type="entry name" value="SAF_NeuB_like"/>
    <property type="match status" value="1"/>
</dbReference>
<dbReference type="EMBL" id="JAMXQS010000005">
    <property type="protein sequence ID" value="MCO6050165.1"/>
    <property type="molecule type" value="Genomic_DNA"/>
</dbReference>
<reference evidence="2 3" key="1">
    <citation type="submission" date="2022-06" db="EMBL/GenBank/DDBJ databases">
        <title>Mesorhizobium sp. strain RP14 Genome sequencing and assembly.</title>
        <authorList>
            <person name="Kim I."/>
        </authorList>
    </citation>
    <scope>NUCLEOTIDE SEQUENCE [LARGE SCALE GENOMIC DNA]</scope>
    <source>
        <strain evidence="3">RP14(2022)</strain>
    </source>
</reference>
<dbReference type="InterPro" id="IPR013974">
    <property type="entry name" value="SAF"/>
</dbReference>
<evidence type="ECO:0000313" key="3">
    <source>
        <dbReference type="Proteomes" id="UP001205906"/>
    </source>
</evidence>
<dbReference type="Gene3D" id="3.90.1210.10">
    <property type="entry name" value="Antifreeze-like/N-acetylneuraminic acid synthase C-terminal domain"/>
    <property type="match status" value="1"/>
</dbReference>
<dbReference type="SUPFAM" id="SSF51269">
    <property type="entry name" value="AFP III-like domain"/>
    <property type="match status" value="1"/>
</dbReference>
<dbReference type="NCBIfam" id="TIGR03569">
    <property type="entry name" value="NeuB_NnaB"/>
    <property type="match status" value="1"/>
</dbReference>
<gene>
    <name evidence="2" type="primary">neuB</name>
    <name evidence="2" type="ORF">NGM99_10225</name>
</gene>
<dbReference type="Gene3D" id="3.20.20.70">
    <property type="entry name" value="Aldolase class I"/>
    <property type="match status" value="1"/>
</dbReference>
<dbReference type="Proteomes" id="UP001205906">
    <property type="component" value="Unassembled WGS sequence"/>
</dbReference>
<organism evidence="2 3">
    <name type="scientific">Mesorhizobium liriopis</name>
    <dbReference type="NCBI Taxonomy" id="2953882"/>
    <lineage>
        <taxon>Bacteria</taxon>
        <taxon>Pseudomonadati</taxon>
        <taxon>Pseudomonadota</taxon>
        <taxon>Alphaproteobacteria</taxon>
        <taxon>Hyphomicrobiales</taxon>
        <taxon>Phyllobacteriaceae</taxon>
        <taxon>Mesorhizobium</taxon>
    </lineage>
</organism>
<name>A0ABT1C7H6_9HYPH</name>
<dbReference type="Pfam" id="PF03102">
    <property type="entry name" value="NeuB"/>
    <property type="match status" value="1"/>
</dbReference>
<feature type="domain" description="AFP-like" evidence="1">
    <location>
        <begin position="287"/>
        <end position="343"/>
    </location>
</feature>
<sequence length="343" mass="36988">MNTFVIAEIGVNHNGKLDLALELVEAAAAAGADAAKFQTFRADAITVRNTATVAYQKSSGADDQHAMLKALELGEDEHAVLAERCREIGIEFMSTAFDPHSLDLLCRLGIRRIKVPSGEVNNVPYLRDCALRGLPIILSTGMADMDEVSRAVDVLRETMPSLPDEDEHGQPPLIVLHCTSAYPTAPDDVNLRAMQTMGAVLKVPVGYSDHTEGTFVSPTAVALGARVIEKHLTLDRGMQGPDHAASIEPSEFKAMVAQIREAELILGDGIKAPRPAELEARSLVRRGLKARRDIPAGTVLVADDIAIMRPATGLPPERYDDVQGRRLSITLKAGEPLESSHLD</sequence>
<dbReference type="SUPFAM" id="SSF51569">
    <property type="entry name" value="Aldolase"/>
    <property type="match status" value="1"/>
</dbReference>
<proteinExistence type="predicted"/>
<dbReference type="InterPro" id="IPR006190">
    <property type="entry name" value="SAF_AFP_Neu5Ac"/>
</dbReference>
<dbReference type="InterPro" id="IPR036732">
    <property type="entry name" value="AFP_Neu5c_C_sf"/>
</dbReference>
<keyword evidence="2" id="KW-0808">Transferase</keyword>
<keyword evidence="3" id="KW-1185">Reference proteome</keyword>
<dbReference type="InterPro" id="IPR020007">
    <property type="entry name" value="NeuB/NeuA"/>
</dbReference>
<comment type="caution">
    <text evidence="2">The sequence shown here is derived from an EMBL/GenBank/DDBJ whole genome shotgun (WGS) entry which is preliminary data.</text>
</comment>
<dbReference type="PANTHER" id="PTHR42966:SF1">
    <property type="entry name" value="SIALIC ACID SYNTHASE"/>
    <property type="match status" value="1"/>
</dbReference>
<dbReference type="SMART" id="SM00858">
    <property type="entry name" value="SAF"/>
    <property type="match status" value="1"/>
</dbReference>
<dbReference type="InterPro" id="IPR057736">
    <property type="entry name" value="SAF_PseI/NeuA/NeuB"/>
</dbReference>
<evidence type="ECO:0000313" key="2">
    <source>
        <dbReference type="EMBL" id="MCO6050165.1"/>
    </source>
</evidence>
<dbReference type="PROSITE" id="PS50844">
    <property type="entry name" value="AFP_LIKE"/>
    <property type="match status" value="1"/>
</dbReference>
<dbReference type="InterPro" id="IPR013132">
    <property type="entry name" value="PseI/NeuA/B-like_N"/>
</dbReference>
<dbReference type="RefSeq" id="WP_252818573.1">
    <property type="nucleotide sequence ID" value="NZ_JAMXQS010000005.1"/>
</dbReference>
<dbReference type="GO" id="GO:0050462">
    <property type="term" value="F:N-acetylneuraminate synthase activity"/>
    <property type="evidence" value="ECO:0007669"/>
    <property type="project" value="UniProtKB-EC"/>
</dbReference>
<dbReference type="InterPro" id="IPR013785">
    <property type="entry name" value="Aldolase_TIM"/>
</dbReference>
<evidence type="ECO:0000259" key="1">
    <source>
        <dbReference type="PROSITE" id="PS50844"/>
    </source>
</evidence>